<evidence type="ECO:0000313" key="2">
    <source>
        <dbReference type="EMBL" id="CAI0402489.1"/>
    </source>
</evidence>
<evidence type="ECO:0000313" key="3">
    <source>
        <dbReference type="Proteomes" id="UP001154282"/>
    </source>
</evidence>
<accession>A0AAV0IY65</accession>
<sequence length="76" mass="8824">MALEMHAATPLPAVGKRRLEFVVCGRMTRQWRAYCSSAFLNSRSWAESSDRQKQRRGRKAIKGEVREQREIEKMVG</sequence>
<protein>
    <submittedName>
        <fullName evidence="2">Uncharacterized protein</fullName>
    </submittedName>
</protein>
<organism evidence="2 3">
    <name type="scientific">Linum tenue</name>
    <dbReference type="NCBI Taxonomy" id="586396"/>
    <lineage>
        <taxon>Eukaryota</taxon>
        <taxon>Viridiplantae</taxon>
        <taxon>Streptophyta</taxon>
        <taxon>Embryophyta</taxon>
        <taxon>Tracheophyta</taxon>
        <taxon>Spermatophyta</taxon>
        <taxon>Magnoliopsida</taxon>
        <taxon>eudicotyledons</taxon>
        <taxon>Gunneridae</taxon>
        <taxon>Pentapetalae</taxon>
        <taxon>rosids</taxon>
        <taxon>fabids</taxon>
        <taxon>Malpighiales</taxon>
        <taxon>Linaceae</taxon>
        <taxon>Linum</taxon>
    </lineage>
</organism>
<dbReference type="EMBL" id="CAMGYJ010000004">
    <property type="protein sequence ID" value="CAI0402489.1"/>
    <property type="molecule type" value="Genomic_DNA"/>
</dbReference>
<evidence type="ECO:0000256" key="1">
    <source>
        <dbReference type="SAM" id="MobiDB-lite"/>
    </source>
</evidence>
<gene>
    <name evidence="2" type="ORF">LITE_LOCUS11614</name>
</gene>
<keyword evidence="3" id="KW-1185">Reference proteome</keyword>
<dbReference type="Proteomes" id="UP001154282">
    <property type="component" value="Unassembled WGS sequence"/>
</dbReference>
<name>A0AAV0IY65_9ROSI</name>
<comment type="caution">
    <text evidence="2">The sequence shown here is derived from an EMBL/GenBank/DDBJ whole genome shotgun (WGS) entry which is preliminary data.</text>
</comment>
<dbReference type="AlphaFoldDB" id="A0AAV0IY65"/>
<reference evidence="2" key="1">
    <citation type="submission" date="2022-08" db="EMBL/GenBank/DDBJ databases">
        <authorList>
            <person name="Gutierrez-Valencia J."/>
        </authorList>
    </citation>
    <scope>NUCLEOTIDE SEQUENCE</scope>
</reference>
<proteinExistence type="predicted"/>
<feature type="region of interest" description="Disordered" evidence="1">
    <location>
        <begin position="45"/>
        <end position="76"/>
    </location>
</feature>
<feature type="compositionally biased region" description="Basic and acidic residues" evidence="1">
    <location>
        <begin position="61"/>
        <end position="76"/>
    </location>
</feature>